<sequence length="167" mass="19882">MSYRNKTYVIFDGDEDMWAYRYMRGWKANENIDFNFFDAHDLKPLTDRAGEDTVKRRLRERLGDTKQAIVLIGEKTKNLYRFVRWELETCMNLDIPIIAVNLNGQRSQDENLCPPIIRDEYVVHIPFKLKIIQYALDNFPGEFHRRNLSDKGPRLYNDSVYKQLGIE</sequence>
<dbReference type="EMBL" id="DQ533991">
    <property type="protein sequence ID" value="ABG21687.1"/>
    <property type="molecule type" value="Genomic_DNA"/>
</dbReference>
<evidence type="ECO:0000313" key="2">
    <source>
        <dbReference type="EMBL" id="ABG21675.1"/>
    </source>
</evidence>
<evidence type="ECO:0000313" key="3">
    <source>
        <dbReference type="EMBL" id="ABG21687.1"/>
    </source>
</evidence>
<accession>A0MD74</accession>
<reference evidence="2" key="1">
    <citation type="journal article" date="2006" name="J. Antimicrob. Chemother.">
        <title>Diverse class 2 integrons in bacteria from beef cattle sources.</title>
        <authorList>
            <person name="Barlow R.S."/>
            <person name="Gobius K.S."/>
        </authorList>
    </citation>
    <scope>NUCLEOTIDE SEQUENCE</scope>
    <source>
        <strain evidence="3">ABR130a</strain>
        <strain evidence="2">ABR23a</strain>
    </source>
</reference>
<proteinExistence type="predicted"/>
<evidence type="ECO:0000259" key="1">
    <source>
        <dbReference type="Pfam" id="PF08937"/>
    </source>
</evidence>
<dbReference type="AlphaFoldDB" id="A0MD74"/>
<organism evidence="2">
    <name type="scientific">Providencia stuartii</name>
    <dbReference type="NCBI Taxonomy" id="588"/>
    <lineage>
        <taxon>Bacteria</taxon>
        <taxon>Pseudomonadati</taxon>
        <taxon>Pseudomonadota</taxon>
        <taxon>Gammaproteobacteria</taxon>
        <taxon>Enterobacterales</taxon>
        <taxon>Morganellaceae</taxon>
        <taxon>Providencia</taxon>
    </lineage>
</organism>
<dbReference type="InterPro" id="IPR015032">
    <property type="entry name" value="ThsB__TIR-like_domain"/>
</dbReference>
<dbReference type="Pfam" id="PF08937">
    <property type="entry name" value="ThsB_TIR"/>
    <property type="match status" value="1"/>
</dbReference>
<name>A0MD74_PROST</name>
<dbReference type="RefSeq" id="WP_350573150.1">
    <property type="nucleotide sequence ID" value="NZ_JAGSRX010000030.1"/>
</dbReference>
<protein>
    <recommendedName>
        <fullName evidence="1">Thoeris protein ThsB TIR-like domain-containing protein</fullName>
    </recommendedName>
</protein>
<dbReference type="EMBL" id="DQ533990">
    <property type="protein sequence ID" value="ABG21675.1"/>
    <property type="molecule type" value="Genomic_DNA"/>
</dbReference>
<feature type="domain" description="Thoeris protein ThsB TIR-like" evidence="1">
    <location>
        <begin position="10"/>
        <end position="106"/>
    </location>
</feature>
<dbReference type="Gene3D" id="3.40.50.11200">
    <property type="match status" value="1"/>
</dbReference>